<accession>A0A1D1VIS3</accession>
<evidence type="ECO:0000256" key="1">
    <source>
        <dbReference type="ARBA" id="ARBA00004496"/>
    </source>
</evidence>
<keyword evidence="10 12" id="KW-0030">Aminoacyl-tRNA synthetase</keyword>
<sequence length="432" mass="48760">MSAMGDNIDNLTARVADSGITNGTVGQGEEAVDSTNADIVTPWTVQTSSAAGVDYTKLIRLFGSQPIEDDLLRKFEQVTGKSMPPLLRRKIFFSHRDLDQILNTYANGKPFYLYTGRGPSSDAMHLGHLIPFLFTKQLQEIFDVPLIIQLTDDEKFLWKDLTLEKANELAYENAKDIIAVGFDPEKTFIFSDLDFMAQEPSFYWNILRVQKSVTYSQAKGVFGFTESDHIGKVGFPAVQAVPSFCSTFPFIFGDRKDIPCLVPCGIDQDPYFRVTRDVAPKLGFRKPALLHSGFIPSLQGAQTKMSASDPNSSVYLTDTNKQIRDKINKYAFSGGQQTLEEHREKGGNCDVDVSYQYLRFFLDDDERLEQIKQDYSSGKMLTGELKKELITVLQKLVEDHKERRAAVTPETVKLFMTRRKLKFDYPAPAKTK</sequence>
<dbReference type="InterPro" id="IPR002306">
    <property type="entry name" value="Trp-tRNA-ligase"/>
</dbReference>
<dbReference type="Pfam" id="PF00579">
    <property type="entry name" value="tRNA-synt_1b"/>
    <property type="match status" value="1"/>
</dbReference>
<dbReference type="FunFam" id="3.40.50.620:FF:000033">
    <property type="entry name" value="tryptophan--tRNA ligase, cytoplasmic"/>
    <property type="match status" value="1"/>
</dbReference>
<evidence type="ECO:0000256" key="3">
    <source>
        <dbReference type="ARBA" id="ARBA00013161"/>
    </source>
</evidence>
<evidence type="ECO:0000256" key="6">
    <source>
        <dbReference type="ARBA" id="ARBA00022598"/>
    </source>
</evidence>
<proteinExistence type="inferred from homology"/>
<dbReference type="GO" id="GO:0004830">
    <property type="term" value="F:tryptophan-tRNA ligase activity"/>
    <property type="evidence" value="ECO:0007669"/>
    <property type="project" value="UniProtKB-EC"/>
</dbReference>
<reference evidence="13 14" key="1">
    <citation type="journal article" date="2016" name="Nat. Commun.">
        <title>Extremotolerant tardigrade genome and improved radiotolerance of human cultured cells by tardigrade-unique protein.</title>
        <authorList>
            <person name="Hashimoto T."/>
            <person name="Horikawa D.D."/>
            <person name="Saito Y."/>
            <person name="Kuwahara H."/>
            <person name="Kozuka-Hata H."/>
            <person name="Shin-I T."/>
            <person name="Minakuchi Y."/>
            <person name="Ohishi K."/>
            <person name="Motoyama A."/>
            <person name="Aizu T."/>
            <person name="Enomoto A."/>
            <person name="Kondo K."/>
            <person name="Tanaka S."/>
            <person name="Hara Y."/>
            <person name="Koshikawa S."/>
            <person name="Sagara H."/>
            <person name="Miura T."/>
            <person name="Yokobori S."/>
            <person name="Miyagawa K."/>
            <person name="Suzuki Y."/>
            <person name="Kubo T."/>
            <person name="Oyama M."/>
            <person name="Kohara Y."/>
            <person name="Fujiyama A."/>
            <person name="Arakawa K."/>
            <person name="Katayama T."/>
            <person name="Toyoda A."/>
            <person name="Kunieda T."/>
        </authorList>
    </citation>
    <scope>NUCLEOTIDE SEQUENCE [LARGE SCALE GENOMIC DNA]</scope>
    <source>
        <strain evidence="13 14">YOKOZUNA-1</strain>
    </source>
</reference>
<evidence type="ECO:0000256" key="7">
    <source>
        <dbReference type="ARBA" id="ARBA00022741"/>
    </source>
</evidence>
<keyword evidence="9 12" id="KW-0648">Protein biosynthesis</keyword>
<evidence type="ECO:0000313" key="13">
    <source>
        <dbReference type="EMBL" id="GAU98378.1"/>
    </source>
</evidence>
<dbReference type="CDD" id="cd00806">
    <property type="entry name" value="TrpRS_core"/>
    <property type="match status" value="1"/>
</dbReference>
<keyword evidence="6 12" id="KW-0436">Ligase</keyword>
<dbReference type="InterPro" id="IPR014729">
    <property type="entry name" value="Rossmann-like_a/b/a_fold"/>
</dbReference>
<keyword evidence="5" id="KW-0963">Cytoplasm</keyword>
<comment type="caution">
    <text evidence="13">The sequence shown here is derived from an EMBL/GenBank/DDBJ whole genome shotgun (WGS) entry which is preliminary data.</text>
</comment>
<dbReference type="STRING" id="947166.A0A1D1VIS3"/>
<dbReference type="GO" id="GO:0005737">
    <property type="term" value="C:cytoplasm"/>
    <property type="evidence" value="ECO:0007669"/>
    <property type="project" value="UniProtKB-SubCell"/>
</dbReference>
<comment type="similarity">
    <text evidence="2 12">Belongs to the class-I aminoacyl-tRNA synthetase family.</text>
</comment>
<dbReference type="PRINTS" id="PR01039">
    <property type="entry name" value="TRNASYNTHTRP"/>
</dbReference>
<dbReference type="FunFam" id="1.10.240.10:FF:000003">
    <property type="entry name" value="Tryptophan--tRNA ligase, cytoplasmic"/>
    <property type="match status" value="1"/>
</dbReference>
<evidence type="ECO:0000256" key="5">
    <source>
        <dbReference type="ARBA" id="ARBA00022490"/>
    </source>
</evidence>
<dbReference type="InterPro" id="IPR001412">
    <property type="entry name" value="aa-tRNA-synth_I_CS"/>
</dbReference>
<protein>
    <recommendedName>
        <fullName evidence="4">Tryptophan--tRNA ligase, cytoplasmic</fullName>
        <ecNumber evidence="3">6.1.1.2</ecNumber>
    </recommendedName>
    <alternativeName>
        <fullName evidence="11">Tryptophanyl-tRNA synthetase</fullName>
    </alternativeName>
</protein>
<dbReference type="PANTHER" id="PTHR10055:SF1">
    <property type="entry name" value="TRYPTOPHAN--TRNA LIGASE, CYTOPLASMIC"/>
    <property type="match status" value="1"/>
</dbReference>
<gene>
    <name evidence="13" type="primary">RvY_09533-1</name>
    <name evidence="13" type="synonym">RvY_09533.1</name>
    <name evidence="13" type="ORF">RvY_09533</name>
</gene>
<dbReference type="PANTHER" id="PTHR10055">
    <property type="entry name" value="TRYPTOPHANYL-TRNA SYNTHETASE"/>
    <property type="match status" value="1"/>
</dbReference>
<evidence type="ECO:0000256" key="12">
    <source>
        <dbReference type="RuleBase" id="RU363036"/>
    </source>
</evidence>
<keyword evidence="7 12" id="KW-0547">Nucleotide-binding</keyword>
<evidence type="ECO:0000256" key="2">
    <source>
        <dbReference type="ARBA" id="ARBA00005594"/>
    </source>
</evidence>
<dbReference type="GO" id="GO:0005524">
    <property type="term" value="F:ATP binding"/>
    <property type="evidence" value="ECO:0007669"/>
    <property type="project" value="UniProtKB-KW"/>
</dbReference>
<dbReference type="Proteomes" id="UP000186922">
    <property type="component" value="Unassembled WGS sequence"/>
</dbReference>
<dbReference type="InterPro" id="IPR002305">
    <property type="entry name" value="aa-tRNA-synth_Ic"/>
</dbReference>
<organism evidence="13 14">
    <name type="scientific">Ramazzottius varieornatus</name>
    <name type="common">Water bear</name>
    <name type="synonym">Tardigrade</name>
    <dbReference type="NCBI Taxonomy" id="947166"/>
    <lineage>
        <taxon>Eukaryota</taxon>
        <taxon>Metazoa</taxon>
        <taxon>Ecdysozoa</taxon>
        <taxon>Tardigrada</taxon>
        <taxon>Eutardigrada</taxon>
        <taxon>Parachela</taxon>
        <taxon>Hypsibioidea</taxon>
        <taxon>Ramazzottiidae</taxon>
        <taxon>Ramazzottius</taxon>
    </lineage>
</organism>
<name>A0A1D1VIS3_RAMVA</name>
<dbReference type="SUPFAM" id="SSF52374">
    <property type="entry name" value="Nucleotidylyl transferase"/>
    <property type="match status" value="1"/>
</dbReference>
<dbReference type="PROSITE" id="PS00178">
    <property type="entry name" value="AA_TRNA_LIGASE_I"/>
    <property type="match status" value="1"/>
</dbReference>
<keyword evidence="14" id="KW-1185">Reference proteome</keyword>
<dbReference type="GO" id="GO:0006436">
    <property type="term" value="P:tryptophanyl-tRNA aminoacylation"/>
    <property type="evidence" value="ECO:0007669"/>
    <property type="project" value="InterPro"/>
</dbReference>
<comment type="subcellular location">
    <subcellularLocation>
        <location evidence="1">Cytoplasm</location>
    </subcellularLocation>
</comment>
<dbReference type="Gene3D" id="1.10.240.10">
    <property type="entry name" value="Tyrosyl-Transfer RNA Synthetase"/>
    <property type="match status" value="1"/>
</dbReference>
<evidence type="ECO:0000256" key="4">
    <source>
        <dbReference type="ARBA" id="ARBA00013782"/>
    </source>
</evidence>
<evidence type="ECO:0000256" key="8">
    <source>
        <dbReference type="ARBA" id="ARBA00022840"/>
    </source>
</evidence>
<evidence type="ECO:0000256" key="11">
    <source>
        <dbReference type="ARBA" id="ARBA00030268"/>
    </source>
</evidence>
<dbReference type="OrthoDB" id="10261385at2759"/>
<evidence type="ECO:0000256" key="10">
    <source>
        <dbReference type="ARBA" id="ARBA00023146"/>
    </source>
</evidence>
<dbReference type="Gene3D" id="3.40.50.620">
    <property type="entry name" value="HUPs"/>
    <property type="match status" value="1"/>
</dbReference>
<keyword evidence="8 12" id="KW-0067">ATP-binding</keyword>
<evidence type="ECO:0000313" key="14">
    <source>
        <dbReference type="Proteomes" id="UP000186922"/>
    </source>
</evidence>
<dbReference type="NCBIfam" id="TIGR00233">
    <property type="entry name" value="trpS"/>
    <property type="match status" value="1"/>
</dbReference>
<dbReference type="EMBL" id="BDGG01000004">
    <property type="protein sequence ID" value="GAU98378.1"/>
    <property type="molecule type" value="Genomic_DNA"/>
</dbReference>
<dbReference type="AlphaFoldDB" id="A0A1D1VIS3"/>
<evidence type="ECO:0000256" key="9">
    <source>
        <dbReference type="ARBA" id="ARBA00022917"/>
    </source>
</evidence>
<dbReference type="EC" id="6.1.1.2" evidence="3"/>